<dbReference type="RefSeq" id="WP_139079674.1">
    <property type="nucleotide sequence ID" value="NZ_VDFV01000001.1"/>
</dbReference>
<dbReference type="EMBL" id="VDFV01000001">
    <property type="protein sequence ID" value="TNC74680.1"/>
    <property type="molecule type" value="Genomic_DNA"/>
</dbReference>
<sequence>MLRSLLRRAVPAIVLALGATAAAAGCEGGPSLLDRLDATARAELAARGAAQPFGQGLLWSATRGEAQAVVVGTMHLFDDRHLPLSEALRPAIEAADLLLLEATPEERRALERAIVEEPARVLITEGPTLPDLLGDDWTAMSDALRERGMPPILAAKFRPWFLLVSLSLPACAMADAQAGREGLDGLLTDAALAAGTPMAALEPWDTVFRLMEDTPEAEQIDALRAALADPGLNEEATVAMMDGYFAGRTGEILEMSRLAAEFLPEDEREGALAGAEAIEEDLLLARNRAWVPVIEEAAAANPRLVVAAGAGHLPGEEGLLQLLADRGWTVTPLDAADCCARVWDAP</sequence>
<dbReference type="InterPro" id="IPR047111">
    <property type="entry name" value="YbaP-like"/>
</dbReference>
<dbReference type="CDD" id="cd14789">
    <property type="entry name" value="Tiki"/>
    <property type="match status" value="1"/>
</dbReference>
<dbReference type="OrthoDB" id="9806326at2"/>
<dbReference type="PANTHER" id="PTHR40590">
    <property type="entry name" value="CYTOPLASMIC PROTEIN-RELATED"/>
    <property type="match status" value="1"/>
</dbReference>
<accession>A0A5C4NL14</accession>
<keyword evidence="3" id="KW-1185">Reference proteome</keyword>
<dbReference type="Pfam" id="PF01963">
    <property type="entry name" value="TraB_PrgY_gumN"/>
    <property type="match status" value="1"/>
</dbReference>
<feature type="chain" id="PRO_5023119906" evidence="1">
    <location>
        <begin position="25"/>
        <end position="346"/>
    </location>
</feature>
<evidence type="ECO:0000313" key="2">
    <source>
        <dbReference type="EMBL" id="TNC74680.1"/>
    </source>
</evidence>
<feature type="signal peptide" evidence="1">
    <location>
        <begin position="1"/>
        <end position="24"/>
    </location>
</feature>
<dbReference type="PROSITE" id="PS51257">
    <property type="entry name" value="PROKAR_LIPOPROTEIN"/>
    <property type="match status" value="1"/>
</dbReference>
<dbReference type="PANTHER" id="PTHR40590:SF1">
    <property type="entry name" value="CYTOPLASMIC PROTEIN"/>
    <property type="match status" value="1"/>
</dbReference>
<dbReference type="InterPro" id="IPR002816">
    <property type="entry name" value="TraB/PrgY/GumN_fam"/>
</dbReference>
<organism evidence="2 3">
    <name type="scientific">Rubellimicrobium roseum</name>
    <dbReference type="NCBI Taxonomy" id="687525"/>
    <lineage>
        <taxon>Bacteria</taxon>
        <taxon>Pseudomonadati</taxon>
        <taxon>Pseudomonadota</taxon>
        <taxon>Alphaproteobacteria</taxon>
        <taxon>Rhodobacterales</taxon>
        <taxon>Roseobacteraceae</taxon>
        <taxon>Rubellimicrobium</taxon>
    </lineage>
</organism>
<keyword evidence="1" id="KW-0732">Signal</keyword>
<dbReference type="AlphaFoldDB" id="A0A5C4NL14"/>
<evidence type="ECO:0000313" key="3">
    <source>
        <dbReference type="Proteomes" id="UP000305709"/>
    </source>
</evidence>
<proteinExistence type="predicted"/>
<dbReference type="Proteomes" id="UP000305709">
    <property type="component" value="Unassembled WGS sequence"/>
</dbReference>
<protein>
    <submittedName>
        <fullName evidence="2">TraB/GumN family protein</fullName>
    </submittedName>
</protein>
<gene>
    <name evidence="2" type="ORF">FHG71_00645</name>
</gene>
<reference evidence="2 3" key="1">
    <citation type="submission" date="2019-06" db="EMBL/GenBank/DDBJ databases">
        <authorList>
            <person name="Jiang L."/>
        </authorList>
    </citation>
    <scope>NUCLEOTIDE SEQUENCE [LARGE SCALE GENOMIC DNA]</scope>
    <source>
        <strain evidence="2 3">YIM 48858</strain>
    </source>
</reference>
<evidence type="ECO:0000256" key="1">
    <source>
        <dbReference type="SAM" id="SignalP"/>
    </source>
</evidence>
<comment type="caution">
    <text evidence="2">The sequence shown here is derived from an EMBL/GenBank/DDBJ whole genome shotgun (WGS) entry which is preliminary data.</text>
</comment>
<name>A0A5C4NL14_9RHOB</name>